<proteinExistence type="predicted"/>
<dbReference type="AlphaFoldDB" id="A0A4Y2IUD2"/>
<evidence type="ECO:0000313" key="3">
    <source>
        <dbReference type="Proteomes" id="UP000499080"/>
    </source>
</evidence>
<keyword evidence="3" id="KW-1185">Reference proteome</keyword>
<organism evidence="2 3">
    <name type="scientific">Araneus ventricosus</name>
    <name type="common">Orbweaver spider</name>
    <name type="synonym">Epeira ventricosa</name>
    <dbReference type="NCBI Taxonomy" id="182803"/>
    <lineage>
        <taxon>Eukaryota</taxon>
        <taxon>Metazoa</taxon>
        <taxon>Ecdysozoa</taxon>
        <taxon>Arthropoda</taxon>
        <taxon>Chelicerata</taxon>
        <taxon>Arachnida</taxon>
        <taxon>Araneae</taxon>
        <taxon>Araneomorphae</taxon>
        <taxon>Entelegynae</taxon>
        <taxon>Araneoidea</taxon>
        <taxon>Araneidae</taxon>
        <taxon>Araneus</taxon>
    </lineage>
</organism>
<evidence type="ECO:0000256" key="1">
    <source>
        <dbReference type="SAM" id="Phobius"/>
    </source>
</evidence>
<dbReference type="Proteomes" id="UP000499080">
    <property type="component" value="Unassembled WGS sequence"/>
</dbReference>
<feature type="transmembrane region" description="Helical" evidence="1">
    <location>
        <begin position="91"/>
        <end position="109"/>
    </location>
</feature>
<name>A0A4Y2IUD2_ARAVE</name>
<keyword evidence="1" id="KW-0472">Membrane</keyword>
<gene>
    <name evidence="2" type="ORF">AVEN_197335_1</name>
</gene>
<accession>A0A4Y2IUD2</accession>
<reference evidence="2 3" key="1">
    <citation type="journal article" date="2019" name="Sci. Rep.">
        <title>Orb-weaving spider Araneus ventricosus genome elucidates the spidroin gene catalogue.</title>
        <authorList>
            <person name="Kono N."/>
            <person name="Nakamura H."/>
            <person name="Ohtoshi R."/>
            <person name="Moran D.A.P."/>
            <person name="Shinohara A."/>
            <person name="Yoshida Y."/>
            <person name="Fujiwara M."/>
            <person name="Mori M."/>
            <person name="Tomita M."/>
            <person name="Arakawa K."/>
        </authorList>
    </citation>
    <scope>NUCLEOTIDE SEQUENCE [LARGE SCALE GENOMIC DNA]</scope>
</reference>
<dbReference type="EMBL" id="BGPR01002930">
    <property type="protein sequence ID" value="GBM81194.1"/>
    <property type="molecule type" value="Genomic_DNA"/>
</dbReference>
<evidence type="ECO:0000313" key="2">
    <source>
        <dbReference type="EMBL" id="GBM81194.1"/>
    </source>
</evidence>
<comment type="caution">
    <text evidence="2">The sequence shown here is derived from an EMBL/GenBank/DDBJ whole genome shotgun (WGS) entry which is preliminary data.</text>
</comment>
<keyword evidence="1" id="KW-0812">Transmembrane</keyword>
<keyword evidence="1" id="KW-1133">Transmembrane helix</keyword>
<sequence>MRSYRIRKRIIAFLDGKVMVWGKVMVGWKSNSFMTMIISDCETNDLRRRYVTTYPSGGQPLEYRMHKYLSIRPCAGHIAEFIIMNSLAPTLIYWKVFVAVLTGLVLLNICGA</sequence>
<protein>
    <submittedName>
        <fullName evidence="2">Uncharacterized protein</fullName>
    </submittedName>
</protein>